<protein>
    <submittedName>
        <fullName evidence="5">60S ribosomal protein L38-like</fullName>
    </submittedName>
</protein>
<feature type="coiled-coil region" evidence="2">
    <location>
        <begin position="331"/>
        <end position="358"/>
    </location>
</feature>
<feature type="compositionally biased region" description="Basic and acidic residues" evidence="3">
    <location>
        <begin position="223"/>
        <end position="249"/>
    </location>
</feature>
<keyword evidence="2" id="KW-0175">Coiled coil</keyword>
<dbReference type="AlphaFoldDB" id="A0A6A2YB11"/>
<reference evidence="5" key="1">
    <citation type="submission" date="2019-09" db="EMBL/GenBank/DDBJ databases">
        <title>Draft genome information of white flower Hibiscus syriacus.</title>
        <authorList>
            <person name="Kim Y.-M."/>
        </authorList>
    </citation>
    <scope>NUCLEOTIDE SEQUENCE [LARGE SCALE GENOMIC DNA]</scope>
    <source>
        <strain evidence="5">YM2019G1</strain>
    </source>
</reference>
<evidence type="ECO:0000259" key="4">
    <source>
        <dbReference type="Pfam" id="PF03763"/>
    </source>
</evidence>
<evidence type="ECO:0000313" key="5">
    <source>
        <dbReference type="EMBL" id="KAE8671779.1"/>
    </source>
</evidence>
<feature type="compositionally biased region" description="Polar residues" evidence="3">
    <location>
        <begin position="191"/>
        <end position="222"/>
    </location>
</feature>
<feature type="region of interest" description="Disordered" evidence="3">
    <location>
        <begin position="189"/>
        <end position="249"/>
    </location>
</feature>
<sequence length="457" mass="51413">MTVTVEGMRLLFGGRGEAATGHSLFLLASQNGDFDEVKVSNEPMDSSLNEKFSSNQRSHSQGRALKTFEDENIESHSIASLSSFEFHKGVRATHASVTRSCSRPMSFKWNDAEKWIINKQNVQAINVNRDHRLRANQVAEATAVDLCHPDKQIQFEKFSSIPCGAQSPESDTTGLPAIRSVYMRDMGTEMTPATSQESSRTSTPVGATTPLQTPVSSASSTLRRGEPTRHTLDDPVGNPKKELSKQEMKLKTRREIVALGVQLGKMNIASWASKDEKEKNSSSVETANIEELKRNEYEKRAAAWEITENSKHTARYKREEIKIETWESQQRAKLEAEMKRIEAKVEQMRAQAQALMVKKIAMVRQIAAGKREAAEARKNQDAKRTTAQAEYILRTGRMSWTHIMQRNMLSSRRKWCLTKAFFHAGFSPLRNQVWSQFGGTEIAAERFHFSPSASKDG</sequence>
<evidence type="ECO:0000256" key="1">
    <source>
        <dbReference type="ARBA" id="ARBA00005711"/>
    </source>
</evidence>
<comment type="similarity">
    <text evidence="1">Belongs to the remorin family.</text>
</comment>
<accession>A0A6A2YB11</accession>
<gene>
    <name evidence="5" type="ORF">F3Y22_tig00111920pilonHSYRG00001</name>
</gene>
<feature type="domain" description="Remorin C-terminal" evidence="4">
    <location>
        <begin position="296"/>
        <end position="400"/>
    </location>
</feature>
<proteinExistence type="inferred from homology"/>
<organism evidence="5 6">
    <name type="scientific">Hibiscus syriacus</name>
    <name type="common">Rose of Sharon</name>
    <dbReference type="NCBI Taxonomy" id="106335"/>
    <lineage>
        <taxon>Eukaryota</taxon>
        <taxon>Viridiplantae</taxon>
        <taxon>Streptophyta</taxon>
        <taxon>Embryophyta</taxon>
        <taxon>Tracheophyta</taxon>
        <taxon>Spermatophyta</taxon>
        <taxon>Magnoliopsida</taxon>
        <taxon>eudicotyledons</taxon>
        <taxon>Gunneridae</taxon>
        <taxon>Pentapetalae</taxon>
        <taxon>rosids</taxon>
        <taxon>malvids</taxon>
        <taxon>Malvales</taxon>
        <taxon>Malvaceae</taxon>
        <taxon>Malvoideae</taxon>
        <taxon>Hibiscus</taxon>
    </lineage>
</organism>
<dbReference type="Proteomes" id="UP000436088">
    <property type="component" value="Unassembled WGS sequence"/>
</dbReference>
<dbReference type="Pfam" id="PF03763">
    <property type="entry name" value="Remorin_C"/>
    <property type="match status" value="1"/>
</dbReference>
<evidence type="ECO:0000256" key="2">
    <source>
        <dbReference type="SAM" id="Coils"/>
    </source>
</evidence>
<evidence type="ECO:0000256" key="3">
    <source>
        <dbReference type="SAM" id="MobiDB-lite"/>
    </source>
</evidence>
<dbReference type="EMBL" id="VEPZ02001463">
    <property type="protein sequence ID" value="KAE8671779.1"/>
    <property type="molecule type" value="Genomic_DNA"/>
</dbReference>
<comment type="caution">
    <text evidence="5">The sequence shown here is derived from an EMBL/GenBank/DDBJ whole genome shotgun (WGS) entry which is preliminary data.</text>
</comment>
<dbReference type="PANTHER" id="PTHR31471:SF49">
    <property type="entry name" value="REMORIN FAMILY PROTEIN"/>
    <property type="match status" value="1"/>
</dbReference>
<keyword evidence="6" id="KW-1185">Reference proteome</keyword>
<dbReference type="PANTHER" id="PTHR31471">
    <property type="entry name" value="OS02G0116800 PROTEIN"/>
    <property type="match status" value="1"/>
</dbReference>
<name>A0A6A2YB11_HIBSY</name>
<dbReference type="GO" id="GO:0005840">
    <property type="term" value="C:ribosome"/>
    <property type="evidence" value="ECO:0007669"/>
    <property type="project" value="UniProtKB-KW"/>
</dbReference>
<evidence type="ECO:0000313" key="6">
    <source>
        <dbReference type="Proteomes" id="UP000436088"/>
    </source>
</evidence>
<dbReference type="InterPro" id="IPR005516">
    <property type="entry name" value="Remorin_C"/>
</dbReference>